<feature type="domain" description="Lipoyl-binding" evidence="6">
    <location>
        <begin position="2"/>
        <end position="77"/>
    </location>
</feature>
<dbReference type="SUPFAM" id="SSF52777">
    <property type="entry name" value="CoA-dependent acyltransferases"/>
    <property type="match status" value="1"/>
</dbReference>
<feature type="domain" description="Peripheral subunit-binding (PSBD)" evidence="7">
    <location>
        <begin position="165"/>
        <end position="202"/>
    </location>
</feature>
<dbReference type="Gene3D" id="4.10.320.10">
    <property type="entry name" value="E3-binding domain"/>
    <property type="match status" value="2"/>
</dbReference>
<sequence length="447" mass="48235">MATNVMLPQWGMNMEDGTLLKWLVKEGDEVSKGQPLVEIETAKINSELESPVEGVVAHLMSEEGTVVKVGALVAVIGAPGEDPPRPELITQRTSRSNRIRPAGSGVGNRGDKVQATPIARKLARDNNIDINHVTGTGTNGRITEDDVRAAIANQSIGPSTATDRQIVPRARKLAQDHSIDLANVNGTGPNGRVMVTDVEMAIRGKDPAAAFGDAVSESEKLSGLRKVISDRMSLSVRSMAQVTLTSEIDVTELVGLKERLISLWRPHKIRPMDQDVIVAAVGDALKQHPRLNSFLEDDTVMLLRDVNVGVAMAVPDGLVVPVVNSVDQASLLEIGKRLRELSSKARDNSLVIDDVSNGGFTVTSLSNYDIDVFTPIINPPQVAIMGIGRITQKPVVIDDKIVVRHTMHASITFDHRALDGVPVAEFIRTVKSNIESAAWLSTRAEKI</sequence>
<dbReference type="EMBL" id="UINC01027092">
    <property type="protein sequence ID" value="SVB05733.1"/>
    <property type="molecule type" value="Genomic_DNA"/>
</dbReference>
<evidence type="ECO:0000259" key="7">
    <source>
        <dbReference type="PROSITE" id="PS51826"/>
    </source>
</evidence>
<dbReference type="InterPro" id="IPR003016">
    <property type="entry name" value="2-oxoA_DH_lipoyl-BS"/>
</dbReference>
<dbReference type="PROSITE" id="PS51826">
    <property type="entry name" value="PSBD"/>
    <property type="match status" value="2"/>
</dbReference>
<dbReference type="InterPro" id="IPR004167">
    <property type="entry name" value="PSBD"/>
</dbReference>
<gene>
    <name evidence="8" type="ORF">METZ01_LOCUS158587</name>
</gene>
<dbReference type="PROSITE" id="PS50968">
    <property type="entry name" value="BIOTINYL_LIPOYL"/>
    <property type="match status" value="1"/>
</dbReference>
<dbReference type="InterPro" id="IPR011053">
    <property type="entry name" value="Single_hybrid_motif"/>
</dbReference>
<keyword evidence="4" id="KW-0450">Lipoyl</keyword>
<dbReference type="Pfam" id="PF02817">
    <property type="entry name" value="E3_binding"/>
    <property type="match status" value="2"/>
</dbReference>
<comment type="cofactor">
    <cofactor evidence="1">
        <name>(R)-lipoate</name>
        <dbReference type="ChEBI" id="CHEBI:83088"/>
    </cofactor>
</comment>
<dbReference type="Gene3D" id="3.30.559.10">
    <property type="entry name" value="Chloramphenicol acetyltransferase-like domain"/>
    <property type="match status" value="1"/>
</dbReference>
<reference evidence="8" key="1">
    <citation type="submission" date="2018-05" db="EMBL/GenBank/DDBJ databases">
        <authorList>
            <person name="Lanie J.A."/>
            <person name="Ng W.-L."/>
            <person name="Kazmierczak K.M."/>
            <person name="Andrzejewski T.M."/>
            <person name="Davidsen T.M."/>
            <person name="Wayne K.J."/>
            <person name="Tettelin H."/>
            <person name="Glass J.I."/>
            <person name="Rusch D."/>
            <person name="Podicherti R."/>
            <person name="Tsui H.-C.T."/>
            <person name="Winkler M.E."/>
        </authorList>
    </citation>
    <scope>NUCLEOTIDE SEQUENCE</scope>
</reference>
<dbReference type="SUPFAM" id="SSF47005">
    <property type="entry name" value="Peripheral subunit-binding domain of 2-oxo acid dehydrogenase complex"/>
    <property type="match status" value="2"/>
</dbReference>
<dbReference type="InterPro" id="IPR036625">
    <property type="entry name" value="E3-bd_dom_sf"/>
</dbReference>
<dbReference type="GO" id="GO:0005739">
    <property type="term" value="C:mitochondrion"/>
    <property type="evidence" value="ECO:0007669"/>
    <property type="project" value="TreeGrafter"/>
</dbReference>
<dbReference type="Pfam" id="PF00198">
    <property type="entry name" value="2-oxoacid_dh"/>
    <property type="match status" value="1"/>
</dbReference>
<dbReference type="Pfam" id="PF00364">
    <property type="entry name" value="Biotin_lipoyl"/>
    <property type="match status" value="1"/>
</dbReference>
<evidence type="ECO:0000256" key="4">
    <source>
        <dbReference type="ARBA" id="ARBA00022823"/>
    </source>
</evidence>
<dbReference type="InterPro" id="IPR050743">
    <property type="entry name" value="2-oxoacid_DH_E2_comp"/>
</dbReference>
<dbReference type="InterPro" id="IPR023213">
    <property type="entry name" value="CAT-like_dom_sf"/>
</dbReference>
<proteinExistence type="inferred from homology"/>
<dbReference type="GO" id="GO:0031405">
    <property type="term" value="F:lipoic acid binding"/>
    <property type="evidence" value="ECO:0007669"/>
    <property type="project" value="TreeGrafter"/>
</dbReference>
<name>A0A382AXJ8_9ZZZZ</name>
<dbReference type="AlphaFoldDB" id="A0A382AXJ8"/>
<dbReference type="PROSITE" id="PS00189">
    <property type="entry name" value="LIPOYL"/>
    <property type="match status" value="1"/>
</dbReference>
<protein>
    <recommendedName>
        <fullName evidence="9">Dihydrolipoamide acetyltransferase component of pyruvate dehydrogenase complex</fullName>
    </recommendedName>
</protein>
<feature type="domain" description="Peripheral subunit-binding (PSBD)" evidence="7">
    <location>
        <begin position="114"/>
        <end position="151"/>
    </location>
</feature>
<accession>A0A382AXJ8</accession>
<evidence type="ECO:0000313" key="8">
    <source>
        <dbReference type="EMBL" id="SVB05733.1"/>
    </source>
</evidence>
<comment type="similarity">
    <text evidence="2">Belongs to the 2-oxoacid dehydrogenase family.</text>
</comment>
<organism evidence="8">
    <name type="scientific">marine metagenome</name>
    <dbReference type="NCBI Taxonomy" id="408172"/>
    <lineage>
        <taxon>unclassified sequences</taxon>
        <taxon>metagenomes</taxon>
        <taxon>ecological metagenomes</taxon>
    </lineage>
</organism>
<dbReference type="Gene3D" id="2.40.50.100">
    <property type="match status" value="1"/>
</dbReference>
<evidence type="ECO:0000256" key="2">
    <source>
        <dbReference type="ARBA" id="ARBA00007317"/>
    </source>
</evidence>
<evidence type="ECO:0000259" key="6">
    <source>
        <dbReference type="PROSITE" id="PS50968"/>
    </source>
</evidence>
<evidence type="ECO:0000256" key="5">
    <source>
        <dbReference type="ARBA" id="ARBA00023315"/>
    </source>
</evidence>
<dbReference type="SUPFAM" id="SSF51230">
    <property type="entry name" value="Single hybrid motif"/>
    <property type="match status" value="1"/>
</dbReference>
<evidence type="ECO:0000256" key="3">
    <source>
        <dbReference type="ARBA" id="ARBA00022679"/>
    </source>
</evidence>
<keyword evidence="5" id="KW-0012">Acyltransferase</keyword>
<dbReference type="PANTHER" id="PTHR43178:SF5">
    <property type="entry name" value="LIPOAMIDE ACYLTRANSFERASE COMPONENT OF BRANCHED-CHAIN ALPHA-KETO ACID DEHYDROGENASE COMPLEX, MITOCHONDRIAL"/>
    <property type="match status" value="1"/>
</dbReference>
<dbReference type="InterPro" id="IPR000089">
    <property type="entry name" value="Biotin_lipoyl"/>
</dbReference>
<dbReference type="GO" id="GO:0016407">
    <property type="term" value="F:acetyltransferase activity"/>
    <property type="evidence" value="ECO:0007669"/>
    <property type="project" value="TreeGrafter"/>
</dbReference>
<keyword evidence="3" id="KW-0808">Transferase</keyword>
<dbReference type="CDD" id="cd06849">
    <property type="entry name" value="lipoyl_domain"/>
    <property type="match status" value="1"/>
</dbReference>
<dbReference type="PANTHER" id="PTHR43178">
    <property type="entry name" value="DIHYDROLIPOAMIDE ACETYLTRANSFERASE COMPONENT OF PYRUVATE DEHYDROGENASE COMPLEX"/>
    <property type="match status" value="1"/>
</dbReference>
<evidence type="ECO:0008006" key="9">
    <source>
        <dbReference type="Google" id="ProtNLM"/>
    </source>
</evidence>
<evidence type="ECO:0000256" key="1">
    <source>
        <dbReference type="ARBA" id="ARBA00001938"/>
    </source>
</evidence>
<dbReference type="InterPro" id="IPR001078">
    <property type="entry name" value="2-oxoacid_DH_actylTfrase"/>
</dbReference>